<evidence type="ECO:0000313" key="10">
    <source>
        <dbReference type="EnsemblMetazoa" id="SMAR013774-PA"/>
    </source>
</evidence>
<evidence type="ECO:0000256" key="3">
    <source>
        <dbReference type="ARBA" id="ARBA00022980"/>
    </source>
</evidence>
<dbReference type="STRING" id="126957.T1JIU3"/>
<comment type="similarity">
    <text evidence="2">Belongs to the universal ribosomal protein uS2 family.</text>
</comment>
<evidence type="ECO:0000256" key="7">
    <source>
        <dbReference type="ARBA" id="ARBA00071390"/>
    </source>
</evidence>
<feature type="domain" description="Nucleolar 27S pre-rRNA processing Urb2/Npa2 C-terminal" evidence="9">
    <location>
        <begin position="834"/>
        <end position="910"/>
    </location>
</feature>
<dbReference type="Proteomes" id="UP000014500">
    <property type="component" value="Unassembled WGS sequence"/>
</dbReference>
<dbReference type="AlphaFoldDB" id="T1JIU3"/>
<evidence type="ECO:0000256" key="5">
    <source>
        <dbReference type="ARBA" id="ARBA00023274"/>
    </source>
</evidence>
<name>T1JIU3_STRMM</name>
<reference evidence="11" key="1">
    <citation type="submission" date="2011-05" db="EMBL/GenBank/DDBJ databases">
        <authorList>
            <person name="Richards S.R."/>
            <person name="Qu J."/>
            <person name="Jiang H."/>
            <person name="Jhangiani S.N."/>
            <person name="Agravi P."/>
            <person name="Goodspeed R."/>
            <person name="Gross S."/>
            <person name="Mandapat C."/>
            <person name="Jackson L."/>
            <person name="Mathew T."/>
            <person name="Pu L."/>
            <person name="Thornton R."/>
            <person name="Saada N."/>
            <person name="Wilczek-Boney K.B."/>
            <person name="Lee S."/>
            <person name="Kovar C."/>
            <person name="Wu Y."/>
            <person name="Scherer S.E."/>
            <person name="Worley K.C."/>
            <person name="Muzny D.M."/>
            <person name="Gibbs R."/>
        </authorList>
    </citation>
    <scope>NUCLEOTIDE SEQUENCE</scope>
    <source>
        <strain evidence="11">Brora</strain>
    </source>
</reference>
<evidence type="ECO:0000256" key="1">
    <source>
        <dbReference type="ARBA" id="ARBA00004173"/>
    </source>
</evidence>
<comment type="subcellular location">
    <subcellularLocation>
        <location evidence="1">Mitochondrion</location>
    </subcellularLocation>
</comment>
<dbReference type="EMBL" id="JH430694">
    <property type="status" value="NOT_ANNOTATED_CDS"/>
    <property type="molecule type" value="Genomic_DNA"/>
</dbReference>
<reference evidence="10" key="2">
    <citation type="submission" date="2015-02" db="UniProtKB">
        <authorList>
            <consortium name="EnsemblMetazoa"/>
        </authorList>
    </citation>
    <scope>IDENTIFICATION</scope>
</reference>
<dbReference type="SUPFAM" id="SSF52313">
    <property type="entry name" value="Ribosomal protein S2"/>
    <property type="match status" value="1"/>
</dbReference>
<sequence length="1162" mass="135215">MVAKVSNMTAIMALTEWKSYFNSENSSNSEELHDLFTNFYKKRQIPDLISSFVQFINDDSSSQDIKPLPKDILDRFALFCQDLQPTQSVKLWKLLMINIRQLLSNTDINYSENVLPIFIDLLTRLMMNTKFFDHNISQFEELIDEFPKVCITDLLTFCLEKCQNKLSILASTLVLCHVFGEITIFLEQYFEVNAKRELDVDVDSHGWNLNYFHSYFNEWKAIYSIIKGDNECSYYYALLMLQNIRSLDFGKKKNHRELIENSSKLLFKLGKKFIQENDCNRSIWLLILNNLSLLITHWNDDIIMKFCRLVSEGNEKIATADNSFEDIKFFELMKLQTSFITIIWEKISVLLPSNQQLIEKVATLFNYSTTDDENRNEQSKRVLFVQLGKDLQVDLAKDLAISDKFELIHENELGKIFKLFSIVPSKNLNELNQKRCLIGFLALISKFNLKIEHETFCYEAIIHIFSKDQEIFGFLPVGNILKWLLSTESGEISHLKLELFNVLLLRSFLSVRRWNKLDIFFMYLKNMGKTKNWKLMNETDKYKCLSAVTNVLEHLKMVLQQENMDEKATEFFTTNQIEFCQIIFKCAKNADFGSSQPYFVPLLKNLGIIGSDTNMLEKHPEVKSEFEKRLKSILPPIMNLLNNSGDLNVVSCYNFFICASKFENDFPDLLSTVWSELKTIYFGKNDQDEALVNKTFTSCITLCGANDTEKILSDLLNLTVLNYANAKNDNLILCLKLWTLVNFAMKNDKKSKIIGLTAEKLLTIFPQFIRNYKGKSYNEMLILIMKLTRYILQAEKILGPNFFAFPFHIFTTVIERKLDFEEIERLFYQFANRKVDFLRVVHYLVADYVSELENITLSPSIKEILRNGIYAILDLCDGFSVTELQLNLSAPSRELFNQLNEDYLRFHKFKLLTTALRWLTTTRRFSLLSNLRQTEIQPATDHQKDVNTELEINFLKHPDFFQVHKLFTIEDLFNAKVHLGHKEGSLDDRMKQFIFGKRLGQMIIDLDQTAHHLRQALNFTAHITYRKGIVLFVSRHQQTALTVEKTAMECGEYAHTREWCDGTFTDVKEYFGAVTRLPDLVIVLHTLRNTFEQHLVVRDSAKLLIPSVGIVDTNCNPNLISYPVPGNDDTPQAVELYCRLFKEAILLGKEKRKEMEGKGVNL</sequence>
<organism evidence="10 11">
    <name type="scientific">Strigamia maritima</name>
    <name type="common">European centipede</name>
    <name type="synonym">Geophilus maritimus</name>
    <dbReference type="NCBI Taxonomy" id="126957"/>
    <lineage>
        <taxon>Eukaryota</taxon>
        <taxon>Metazoa</taxon>
        <taxon>Ecdysozoa</taxon>
        <taxon>Arthropoda</taxon>
        <taxon>Myriapoda</taxon>
        <taxon>Chilopoda</taxon>
        <taxon>Pleurostigmophora</taxon>
        <taxon>Geophilomorpha</taxon>
        <taxon>Linotaeniidae</taxon>
        <taxon>Strigamia</taxon>
    </lineage>
</organism>
<dbReference type="InterPro" id="IPR018130">
    <property type="entry name" value="Ribosomal_uS2_CS"/>
</dbReference>
<dbReference type="CDD" id="cd01425">
    <property type="entry name" value="RPS2"/>
    <property type="match status" value="1"/>
</dbReference>
<dbReference type="PRINTS" id="PR00395">
    <property type="entry name" value="RIBOSOMALS2"/>
</dbReference>
<dbReference type="Pfam" id="PF10441">
    <property type="entry name" value="Urb2"/>
    <property type="match status" value="1"/>
</dbReference>
<protein>
    <recommendedName>
        <fullName evidence="7">Small ribosomal subunit protein uS2m</fullName>
    </recommendedName>
    <alternativeName>
        <fullName evidence="8">28S ribosomal protein S2, mitochondrial</fullName>
    </alternativeName>
</protein>
<comment type="function">
    <text evidence="6">Required for mitoribosome formation and stability, and mitochondrial translation.</text>
</comment>
<dbReference type="GO" id="GO:0003735">
    <property type="term" value="F:structural constituent of ribosome"/>
    <property type="evidence" value="ECO:0007669"/>
    <property type="project" value="InterPro"/>
</dbReference>
<accession>T1JIU3</accession>
<dbReference type="InterPro" id="IPR023591">
    <property type="entry name" value="Ribosomal_uS2_flav_dom_sf"/>
</dbReference>
<dbReference type="InterPro" id="IPR005706">
    <property type="entry name" value="Ribosomal_uS2_bac/mit/plastid"/>
</dbReference>
<dbReference type="GO" id="GO:0005763">
    <property type="term" value="C:mitochondrial small ribosomal subunit"/>
    <property type="evidence" value="ECO:0007669"/>
    <property type="project" value="UniProtKB-ARBA"/>
</dbReference>
<dbReference type="HOGENOM" id="CLU_275124_0_0_1"/>
<evidence type="ECO:0000259" key="9">
    <source>
        <dbReference type="Pfam" id="PF10441"/>
    </source>
</evidence>
<dbReference type="HAMAP" id="MF_00291_B">
    <property type="entry name" value="Ribosomal_uS2_B"/>
    <property type="match status" value="1"/>
</dbReference>
<dbReference type="OMA" id="MNKLILH"/>
<dbReference type="Pfam" id="PF00318">
    <property type="entry name" value="Ribosomal_S2"/>
    <property type="match status" value="2"/>
</dbReference>
<dbReference type="Gene3D" id="3.40.50.10490">
    <property type="entry name" value="Glucose-6-phosphate isomerase like protein, domain 1"/>
    <property type="match status" value="1"/>
</dbReference>
<keyword evidence="5" id="KW-0687">Ribonucleoprotein</keyword>
<keyword evidence="11" id="KW-1185">Reference proteome</keyword>
<evidence type="ECO:0000256" key="4">
    <source>
        <dbReference type="ARBA" id="ARBA00023128"/>
    </source>
</evidence>
<keyword evidence="3" id="KW-0689">Ribosomal protein</keyword>
<dbReference type="InterPro" id="IPR001865">
    <property type="entry name" value="Ribosomal_uS2"/>
</dbReference>
<dbReference type="EnsemblMetazoa" id="SMAR013774-RA">
    <property type="protein sequence ID" value="SMAR013774-PA"/>
    <property type="gene ID" value="SMAR013774"/>
</dbReference>
<dbReference type="InterPro" id="IPR018849">
    <property type="entry name" value="Urb2/Npa2_C"/>
</dbReference>
<evidence type="ECO:0000256" key="6">
    <source>
        <dbReference type="ARBA" id="ARBA00059792"/>
    </source>
</evidence>
<evidence type="ECO:0000256" key="8">
    <source>
        <dbReference type="ARBA" id="ARBA00083109"/>
    </source>
</evidence>
<dbReference type="PANTHER" id="PTHR12534">
    <property type="entry name" value="30S RIBOSOMAL PROTEIN S2 PROKARYOTIC AND ORGANELLAR"/>
    <property type="match status" value="1"/>
</dbReference>
<evidence type="ECO:0000313" key="11">
    <source>
        <dbReference type="Proteomes" id="UP000014500"/>
    </source>
</evidence>
<proteinExistence type="inferred from homology"/>
<keyword evidence="4" id="KW-0496">Mitochondrion</keyword>
<dbReference type="GO" id="GO:0006412">
    <property type="term" value="P:translation"/>
    <property type="evidence" value="ECO:0007669"/>
    <property type="project" value="InterPro"/>
</dbReference>
<evidence type="ECO:0000256" key="2">
    <source>
        <dbReference type="ARBA" id="ARBA00006242"/>
    </source>
</evidence>
<dbReference type="PROSITE" id="PS00962">
    <property type="entry name" value="RIBOSOMAL_S2_1"/>
    <property type="match status" value="1"/>
</dbReference>
<dbReference type="eggNOG" id="KOG0832">
    <property type="taxonomic scope" value="Eukaryota"/>
</dbReference>
<dbReference type="FunFam" id="3.40.50.10490:FF:000026">
    <property type="entry name" value="28S ribosomal protein S2, mitochondrial"/>
    <property type="match status" value="1"/>
</dbReference>
<dbReference type="PANTHER" id="PTHR12534:SF0">
    <property type="entry name" value="SMALL RIBOSOMAL SUBUNIT PROTEIN US2M"/>
    <property type="match status" value="1"/>
</dbReference>
<dbReference type="GO" id="GO:0005743">
    <property type="term" value="C:mitochondrial inner membrane"/>
    <property type="evidence" value="ECO:0007669"/>
    <property type="project" value="UniProtKB-ARBA"/>
</dbReference>